<feature type="region of interest" description="Disordered" evidence="1">
    <location>
        <begin position="501"/>
        <end position="523"/>
    </location>
</feature>
<evidence type="ECO:0000313" key="3">
    <source>
        <dbReference type="Proteomes" id="UP000225772"/>
    </source>
</evidence>
<reference evidence="2 3" key="1">
    <citation type="journal article" date="2017" name="Sci. Rep.">
        <title>Characterization and diversity of phages infecting Aeromonas salmonicida subsp. salmonicida.</title>
        <authorList>
            <person name="Vincent A.T."/>
            <person name="Paquet V.E."/>
            <person name="Bernatchez A."/>
            <person name="Tremblay D.M."/>
            <person name="Moineau S."/>
            <person name="Charette S.J."/>
        </authorList>
    </citation>
    <scope>NUCLEOTIDE SEQUENCE [LARGE SCALE GENOMIC DNA]</scope>
</reference>
<proteinExistence type="predicted"/>
<dbReference type="Proteomes" id="UP000225772">
    <property type="component" value="Segment"/>
</dbReference>
<sequence>MATVIDSLIVTLGLDNKDFQKGMKDTEEGLSDTRKKTDRVGKQIAASGKDAAEFFGQMQRSAIKFFAVLTAGKGLINFTRDVVSTGANLYRLSQNLDISADTLHRWGRAADLNGGSMEGFLGTLQNLGSQVTEIFMKGDSAITPYLRQLGVSVTDAAGKAKPLTDILADIADATEKAFPARNQRYSYLKQMGFDEGTVNLLVKGGKELRNVIAAQQEYSDKDNKAAFEAEQTWIKAQQRLEKLTRDLVIKILPSLERLIETFVKFVEVIIPPLSKAVEIFAELDEKTDGWSTALLLALATLRLIGGSAVIGGLASLSGIIAGLAAGAAALAAPLGFLLYSGGLSKGEDEELRKLQGDNYMGPTLENKGPDMSGVNDSSPARRNLNPGNINFAGQKGATKNGRFAKFETVEAGVAQMYKQLAKYEREGRNTIEKIISRWAPESENGSETEAYIREVSKRMGIDRNAQISMANPSQAASLISAMAKQESGWTLTDRQLWGGVGQAHPMTQSGAMSGINMAQGGGGGSSSISIGQITINTQATDARGLASGLKGEVVRQFDAGLR</sequence>
<feature type="compositionally biased region" description="Polar residues" evidence="1">
    <location>
        <begin position="374"/>
        <end position="388"/>
    </location>
</feature>
<name>A0A219YBA7_9CAUD</name>
<dbReference type="EMBL" id="KY290953">
    <property type="protein sequence ID" value="APU01294.1"/>
    <property type="molecule type" value="Genomic_DNA"/>
</dbReference>
<protein>
    <submittedName>
        <fullName evidence="2">Uncharacterized protein</fullName>
    </submittedName>
</protein>
<feature type="region of interest" description="Disordered" evidence="1">
    <location>
        <begin position="359"/>
        <end position="391"/>
    </location>
</feature>
<organism evidence="2 3">
    <name type="scientific">Aeromonas phage 51</name>
    <dbReference type="NCBI Taxonomy" id="1932901"/>
    <lineage>
        <taxon>Viruses</taxon>
        <taxon>Duplodnaviria</taxon>
        <taxon>Heunggongvirae</taxon>
        <taxon>Uroviricota</taxon>
        <taxon>Caudoviricetes</taxon>
        <taxon>Popoffvirus</taxon>
        <taxon>Popoffvirus pv56</taxon>
    </lineage>
</organism>
<accession>A0A219YBA7</accession>
<evidence type="ECO:0000313" key="2">
    <source>
        <dbReference type="EMBL" id="APU01294.1"/>
    </source>
</evidence>
<evidence type="ECO:0000256" key="1">
    <source>
        <dbReference type="SAM" id="MobiDB-lite"/>
    </source>
</evidence>